<evidence type="ECO:0000313" key="2">
    <source>
        <dbReference type="Proteomes" id="UP000070224"/>
    </source>
</evidence>
<dbReference type="PATRIC" id="fig|322095.3.peg.260"/>
<dbReference type="STRING" id="322095.HMPREF3185_00262"/>
<evidence type="ECO:0000313" key="1">
    <source>
        <dbReference type="EMBL" id="KXB78175.1"/>
    </source>
</evidence>
<proteinExistence type="predicted"/>
<keyword evidence="2" id="KW-1185">Reference proteome</keyword>
<sequence>MRRSKDYVRGHLDLDTWPIRLRTWIEKYHYGKLHTSSRDYYFFHY</sequence>
<name>A0A134BE26_9PORP</name>
<organism evidence="1 2">
    <name type="scientific">Porphyromonas somerae</name>
    <dbReference type="NCBI Taxonomy" id="322095"/>
    <lineage>
        <taxon>Bacteria</taxon>
        <taxon>Pseudomonadati</taxon>
        <taxon>Bacteroidota</taxon>
        <taxon>Bacteroidia</taxon>
        <taxon>Bacteroidales</taxon>
        <taxon>Porphyromonadaceae</taxon>
        <taxon>Porphyromonas</taxon>
    </lineage>
</organism>
<dbReference type="AlphaFoldDB" id="A0A134BE26"/>
<protein>
    <submittedName>
        <fullName evidence="1">Uncharacterized protein</fullName>
    </submittedName>
</protein>
<comment type="caution">
    <text evidence="1">The sequence shown here is derived from an EMBL/GenBank/DDBJ whole genome shotgun (WGS) entry which is preliminary data.</text>
</comment>
<accession>A0A134BE26</accession>
<reference evidence="2" key="1">
    <citation type="submission" date="2016-01" db="EMBL/GenBank/DDBJ databases">
        <authorList>
            <person name="Mitreva M."/>
            <person name="Pepin K.H."/>
            <person name="Mihindukulasuriya K.A."/>
            <person name="Fulton R."/>
            <person name="Fronick C."/>
            <person name="O'Laughlin M."/>
            <person name="Miner T."/>
            <person name="Herter B."/>
            <person name="Rosa B.A."/>
            <person name="Cordes M."/>
            <person name="Tomlinson C."/>
            <person name="Wollam A."/>
            <person name="Palsikar V.B."/>
            <person name="Mardis E.R."/>
            <person name="Wilson R.K."/>
        </authorList>
    </citation>
    <scope>NUCLEOTIDE SEQUENCE [LARGE SCALE GENOMIC DNA]</scope>
    <source>
        <strain evidence="2">KA00683</strain>
    </source>
</reference>
<dbReference type="Proteomes" id="UP000070224">
    <property type="component" value="Unassembled WGS sequence"/>
</dbReference>
<gene>
    <name evidence="1" type="ORF">HMPREF3185_00262</name>
</gene>
<dbReference type="EMBL" id="LSDK01000020">
    <property type="protein sequence ID" value="KXB78175.1"/>
    <property type="molecule type" value="Genomic_DNA"/>
</dbReference>